<feature type="domain" description="AB hydrolase-1" evidence="2">
    <location>
        <begin position="36"/>
        <end position="290"/>
    </location>
</feature>
<keyword evidence="1 3" id="KW-0378">Hydrolase</keyword>
<dbReference type="AlphaFoldDB" id="A0A5B2W2U7"/>
<dbReference type="InterPro" id="IPR000639">
    <property type="entry name" value="Epox_hydrolase-like"/>
</dbReference>
<evidence type="ECO:0000313" key="3">
    <source>
        <dbReference type="EMBL" id="KAA2244579.1"/>
    </source>
</evidence>
<accession>A0A5B2W2U7</accession>
<dbReference type="PRINTS" id="PR00412">
    <property type="entry name" value="EPOXHYDRLASE"/>
</dbReference>
<sequence length="306" mass="34369">MISKNETFEGSFPFTPHFTSAPEFNMHYVDEGQGDVVLCLHGEPTWGYLFRHIITQLSRDYRVVVPDHMGFGKSETPPGRTYWLQDHIDNLEKFVIDLDLRGITLVMHDFGGPVGMGLAARHPERIRRIISLNGPVAFGQPELAQTLEANTRESPWFQWILEAAHAGKLEQIMHELHYHILSTLKLNGFERSELITETWLAAYRAAFPTSGETLGALGWAKGFATGAHTFEIPSSEAKEKISQLPALTIWGGRDKTLHGKYFIPLFKSVFPAAIVHELPEAGHYSPEDAPEIIGLLINQFLELTGR</sequence>
<dbReference type="PANTHER" id="PTHR43329">
    <property type="entry name" value="EPOXIDE HYDROLASE"/>
    <property type="match status" value="1"/>
</dbReference>
<reference evidence="3 4" key="1">
    <citation type="submission" date="2019-09" db="EMBL/GenBank/DDBJ databases">
        <title>Chitinophaga ginsengihumi sp. nov., isolated from soil of ginseng rhizosphere.</title>
        <authorList>
            <person name="Lee J."/>
        </authorList>
    </citation>
    <scope>NUCLEOTIDE SEQUENCE [LARGE SCALE GENOMIC DNA]</scope>
    <source>
        <strain evidence="3 4">BN140078</strain>
    </source>
</reference>
<evidence type="ECO:0000259" key="2">
    <source>
        <dbReference type="Pfam" id="PF00561"/>
    </source>
</evidence>
<name>A0A5B2W2U7_9BACT</name>
<proteinExistence type="predicted"/>
<reference evidence="3 4" key="2">
    <citation type="submission" date="2019-09" db="EMBL/GenBank/DDBJ databases">
        <authorList>
            <person name="Jin C."/>
        </authorList>
    </citation>
    <scope>NUCLEOTIDE SEQUENCE [LARGE SCALE GENOMIC DNA]</scope>
    <source>
        <strain evidence="3 4">BN140078</strain>
    </source>
</reference>
<dbReference type="PRINTS" id="PR00111">
    <property type="entry name" value="ABHYDROLASE"/>
</dbReference>
<dbReference type="InterPro" id="IPR000073">
    <property type="entry name" value="AB_hydrolase_1"/>
</dbReference>
<dbReference type="EMBL" id="VUOC01000001">
    <property type="protein sequence ID" value="KAA2244579.1"/>
    <property type="molecule type" value="Genomic_DNA"/>
</dbReference>
<gene>
    <name evidence="3" type="ORF">F0L74_00965</name>
</gene>
<dbReference type="GO" id="GO:0016787">
    <property type="term" value="F:hydrolase activity"/>
    <property type="evidence" value="ECO:0007669"/>
    <property type="project" value="UniProtKB-KW"/>
</dbReference>
<dbReference type="Proteomes" id="UP000324611">
    <property type="component" value="Unassembled WGS sequence"/>
</dbReference>
<dbReference type="RefSeq" id="WP_149835977.1">
    <property type="nucleotide sequence ID" value="NZ_VUOC01000001.1"/>
</dbReference>
<dbReference type="InterPro" id="IPR029058">
    <property type="entry name" value="AB_hydrolase_fold"/>
</dbReference>
<dbReference type="Pfam" id="PF00561">
    <property type="entry name" value="Abhydrolase_1"/>
    <property type="match status" value="1"/>
</dbReference>
<organism evidence="3 4">
    <name type="scientific">Chitinophaga agrisoli</name>
    <dbReference type="NCBI Taxonomy" id="2607653"/>
    <lineage>
        <taxon>Bacteria</taxon>
        <taxon>Pseudomonadati</taxon>
        <taxon>Bacteroidota</taxon>
        <taxon>Chitinophagia</taxon>
        <taxon>Chitinophagales</taxon>
        <taxon>Chitinophagaceae</taxon>
        <taxon>Chitinophaga</taxon>
    </lineage>
</organism>
<protein>
    <submittedName>
        <fullName evidence="3">Alpha/beta fold hydrolase</fullName>
    </submittedName>
</protein>
<evidence type="ECO:0000256" key="1">
    <source>
        <dbReference type="ARBA" id="ARBA00022801"/>
    </source>
</evidence>
<evidence type="ECO:0000313" key="4">
    <source>
        <dbReference type="Proteomes" id="UP000324611"/>
    </source>
</evidence>
<keyword evidence="4" id="KW-1185">Reference proteome</keyword>
<dbReference type="SUPFAM" id="SSF53474">
    <property type="entry name" value="alpha/beta-Hydrolases"/>
    <property type="match status" value="1"/>
</dbReference>
<dbReference type="Gene3D" id="3.40.50.1820">
    <property type="entry name" value="alpha/beta hydrolase"/>
    <property type="match status" value="1"/>
</dbReference>
<comment type="caution">
    <text evidence="3">The sequence shown here is derived from an EMBL/GenBank/DDBJ whole genome shotgun (WGS) entry which is preliminary data.</text>
</comment>